<feature type="compositionally biased region" description="Basic and acidic residues" evidence="1">
    <location>
        <begin position="120"/>
        <end position="158"/>
    </location>
</feature>
<organism evidence="2">
    <name type="scientific">bioreactor metagenome</name>
    <dbReference type="NCBI Taxonomy" id="1076179"/>
    <lineage>
        <taxon>unclassified sequences</taxon>
        <taxon>metagenomes</taxon>
        <taxon>ecological metagenomes</taxon>
    </lineage>
</organism>
<accession>A0A645FYW3</accession>
<proteinExistence type="predicted"/>
<evidence type="ECO:0000313" key="2">
    <source>
        <dbReference type="EMBL" id="MPN19615.1"/>
    </source>
</evidence>
<protein>
    <submittedName>
        <fullName evidence="2">Uncharacterized protein</fullName>
    </submittedName>
</protein>
<feature type="compositionally biased region" description="Basic and acidic residues" evidence="1">
    <location>
        <begin position="165"/>
        <end position="174"/>
    </location>
</feature>
<sequence length="174" mass="19347">MFQQQLCAAREHAFSGNDGFDAAPRNRAEGIRLVKRQIAAFGCGYDCPRDGVLRSAFGGSCNCENGRFVQLRIEHNVGYFRLALRDGAGFVEHDGADAMRGFERLAALDQNAKFRAFAGADHDGRRRGEPQRAWARDDEHGHKDVEHEVEVFADKRPDYGGGNRNADDRGHEVA</sequence>
<gene>
    <name evidence="2" type="ORF">SDC9_166987</name>
</gene>
<dbReference type="AntiFam" id="ANF00076">
    <property type="entry name" value="Shadow ORF (opposite copA)"/>
</dbReference>
<dbReference type="AlphaFoldDB" id="A0A645FYW3"/>
<name>A0A645FYW3_9ZZZZ</name>
<feature type="region of interest" description="Disordered" evidence="1">
    <location>
        <begin position="120"/>
        <end position="174"/>
    </location>
</feature>
<comment type="caution">
    <text evidence="2">The sequence shown here is derived from an EMBL/GenBank/DDBJ whole genome shotgun (WGS) entry which is preliminary data.</text>
</comment>
<dbReference type="EMBL" id="VSSQ01067206">
    <property type="protein sequence ID" value="MPN19615.1"/>
    <property type="molecule type" value="Genomic_DNA"/>
</dbReference>
<evidence type="ECO:0000256" key="1">
    <source>
        <dbReference type="SAM" id="MobiDB-lite"/>
    </source>
</evidence>
<reference evidence="2" key="1">
    <citation type="submission" date="2019-08" db="EMBL/GenBank/DDBJ databases">
        <authorList>
            <person name="Kucharzyk K."/>
            <person name="Murdoch R.W."/>
            <person name="Higgins S."/>
            <person name="Loffler F."/>
        </authorList>
    </citation>
    <scope>NUCLEOTIDE SEQUENCE</scope>
</reference>